<evidence type="ECO:0000313" key="2">
    <source>
        <dbReference type="EMBL" id="MDJ1128924.1"/>
    </source>
</evidence>
<keyword evidence="1" id="KW-1133">Transmembrane helix</keyword>
<name>A0ABT6ZIR8_9ACTN</name>
<organism evidence="2 3">
    <name type="scientific">Kribbibacterium absianum</name>
    <dbReference type="NCBI Taxonomy" id="3044210"/>
    <lineage>
        <taxon>Bacteria</taxon>
        <taxon>Bacillati</taxon>
        <taxon>Actinomycetota</taxon>
        <taxon>Coriobacteriia</taxon>
        <taxon>Coriobacteriales</taxon>
        <taxon>Kribbibacteriaceae</taxon>
        <taxon>Kribbibacterium</taxon>
    </lineage>
</organism>
<dbReference type="Proteomes" id="UP001431693">
    <property type="component" value="Unassembled WGS sequence"/>
</dbReference>
<gene>
    <name evidence="2" type="ORF">QJ043_02350</name>
</gene>
<proteinExistence type="predicted"/>
<sequence length="97" mass="10284">MRSHAGWSRLLQGLAYVFRVLAVLTSLLVLALCLGSAVSLGVLDWVVKLDATIPSGLSGVLVYATPLGGAFRGDFFIAALVLFVCDWACCRLSAALR</sequence>
<keyword evidence="1" id="KW-0812">Transmembrane</keyword>
<reference evidence="2" key="1">
    <citation type="submission" date="2023-05" db="EMBL/GenBank/DDBJ databases">
        <title>[olsenella] sp. nov., isolated from a pig farm feces dump.</title>
        <authorList>
            <person name="Chang Y.-H."/>
        </authorList>
    </citation>
    <scope>NUCLEOTIDE SEQUENCE</scope>
    <source>
        <strain evidence="2">YH-ols2217</strain>
    </source>
</reference>
<dbReference type="EMBL" id="JASJEX010000001">
    <property type="protein sequence ID" value="MDJ1128924.1"/>
    <property type="molecule type" value="Genomic_DNA"/>
</dbReference>
<evidence type="ECO:0000256" key="1">
    <source>
        <dbReference type="SAM" id="Phobius"/>
    </source>
</evidence>
<evidence type="ECO:0000313" key="3">
    <source>
        <dbReference type="Proteomes" id="UP001431693"/>
    </source>
</evidence>
<accession>A0ABT6ZIR8</accession>
<comment type="caution">
    <text evidence="2">The sequence shown here is derived from an EMBL/GenBank/DDBJ whole genome shotgun (WGS) entry which is preliminary data.</text>
</comment>
<keyword evidence="1" id="KW-0472">Membrane</keyword>
<keyword evidence="3" id="KW-1185">Reference proteome</keyword>
<protein>
    <submittedName>
        <fullName evidence="2">Uncharacterized protein</fullName>
    </submittedName>
</protein>
<feature type="transmembrane region" description="Helical" evidence="1">
    <location>
        <begin position="20"/>
        <end position="43"/>
    </location>
</feature>
<dbReference type="RefSeq" id="WP_283712561.1">
    <property type="nucleotide sequence ID" value="NZ_JASJEW010000001.1"/>
</dbReference>